<protein>
    <submittedName>
        <fullName evidence="2">Uncharacterized protein</fullName>
    </submittedName>
</protein>
<evidence type="ECO:0000313" key="2">
    <source>
        <dbReference type="EMBL" id="ERF74890.1"/>
    </source>
</evidence>
<feature type="repeat" description="TPR" evidence="1">
    <location>
        <begin position="280"/>
        <end position="313"/>
    </location>
</feature>
<gene>
    <name evidence="2" type="ORF">EPUS_09096</name>
</gene>
<name>U1HVY8_ENDPU</name>
<dbReference type="Pfam" id="PF13424">
    <property type="entry name" value="TPR_12"/>
    <property type="match status" value="1"/>
</dbReference>
<dbReference type="eggNOG" id="KOG1840">
    <property type="taxonomic scope" value="Eukaryota"/>
</dbReference>
<dbReference type="InterPro" id="IPR019734">
    <property type="entry name" value="TPR_rpt"/>
</dbReference>
<keyword evidence="3" id="KW-1185">Reference proteome</keyword>
<dbReference type="AlphaFoldDB" id="U1HVY8"/>
<organism evidence="2 3">
    <name type="scientific">Endocarpon pusillum (strain Z07020 / HMAS-L-300199)</name>
    <name type="common">Lichen-forming fungus</name>
    <dbReference type="NCBI Taxonomy" id="1263415"/>
    <lineage>
        <taxon>Eukaryota</taxon>
        <taxon>Fungi</taxon>
        <taxon>Dikarya</taxon>
        <taxon>Ascomycota</taxon>
        <taxon>Pezizomycotina</taxon>
        <taxon>Eurotiomycetes</taxon>
        <taxon>Chaetothyriomycetidae</taxon>
        <taxon>Verrucariales</taxon>
        <taxon>Verrucariaceae</taxon>
        <taxon>Endocarpon</taxon>
    </lineage>
</organism>
<evidence type="ECO:0000256" key="1">
    <source>
        <dbReference type="PROSITE-ProRule" id="PRU00339"/>
    </source>
</evidence>
<dbReference type="PROSITE" id="PS50005">
    <property type="entry name" value="TPR"/>
    <property type="match status" value="1"/>
</dbReference>
<dbReference type="PANTHER" id="PTHR46082:SF6">
    <property type="entry name" value="AAA+ ATPASE DOMAIN-CONTAINING PROTEIN-RELATED"/>
    <property type="match status" value="1"/>
</dbReference>
<dbReference type="RefSeq" id="XP_007787777.1">
    <property type="nucleotide sequence ID" value="XM_007789587.1"/>
</dbReference>
<proteinExistence type="predicted"/>
<dbReference type="Gene3D" id="1.25.40.10">
    <property type="entry name" value="Tetratricopeptide repeat domain"/>
    <property type="match status" value="1"/>
</dbReference>
<keyword evidence="1" id="KW-0802">TPR repeat</keyword>
<reference evidence="3" key="1">
    <citation type="journal article" date="2014" name="BMC Genomics">
        <title>Genome characteristics reveal the impact of lichenization on lichen-forming fungus Endocarpon pusillum Hedwig (Verrucariales, Ascomycota).</title>
        <authorList>
            <person name="Wang Y.-Y."/>
            <person name="Liu B."/>
            <person name="Zhang X.-Y."/>
            <person name="Zhou Q.-M."/>
            <person name="Zhang T."/>
            <person name="Li H."/>
            <person name="Yu Y.-F."/>
            <person name="Zhang X.-L."/>
            <person name="Hao X.-Y."/>
            <person name="Wang M."/>
            <person name="Wang L."/>
            <person name="Wei J.-C."/>
        </authorList>
    </citation>
    <scope>NUCLEOTIDE SEQUENCE [LARGE SCALE GENOMIC DNA]</scope>
    <source>
        <strain evidence="3">Z07020 / HMAS-L-300199</strain>
    </source>
</reference>
<dbReference type="InterPro" id="IPR011990">
    <property type="entry name" value="TPR-like_helical_dom_sf"/>
</dbReference>
<accession>U1HVY8</accession>
<dbReference type="SUPFAM" id="SSF48452">
    <property type="entry name" value="TPR-like"/>
    <property type="match status" value="1"/>
</dbReference>
<dbReference type="OMA" id="WIREITE"/>
<dbReference type="InterPro" id="IPR053137">
    <property type="entry name" value="NLR-like"/>
</dbReference>
<dbReference type="Proteomes" id="UP000019373">
    <property type="component" value="Unassembled WGS sequence"/>
</dbReference>
<sequence>MEDSLQILTNASGRQMSLGDADAIKLVTVLDDPPLALATAGAYLSQVPTSLSDYLRHYEASWLKLQKTAPELTEYEDRMLYSTWQISYDHVQRQNKASAKLLQLWAYLDSQDVWLELLQHTEQDDPEWIREITEDELSFNAVVRVLCDHGLVEVDQSPVEQVESRGYSMHGCVHAWTMHVLNQKWDGGLARLALKFVGSHAPKRDKEKWWATQRRLLQHANRCSSMILKGSVAKEGMEGKIHMLGYLYADQDKLEEAEKMYERALVGYEKASGPDHTSTLNTMNNLGLLYADQGKLDGAEKMYKRALVGYEEGMGTRPYINTHHGQQLRPTL</sequence>
<dbReference type="OrthoDB" id="4161066at2759"/>
<dbReference type="GeneID" id="19243931"/>
<dbReference type="PANTHER" id="PTHR46082">
    <property type="entry name" value="ATP/GTP-BINDING PROTEIN-RELATED"/>
    <property type="match status" value="1"/>
</dbReference>
<dbReference type="EMBL" id="KE720860">
    <property type="protein sequence ID" value="ERF74890.1"/>
    <property type="molecule type" value="Genomic_DNA"/>
</dbReference>
<dbReference type="HOGENOM" id="CLU_836860_0_0_1"/>
<evidence type="ECO:0000313" key="3">
    <source>
        <dbReference type="Proteomes" id="UP000019373"/>
    </source>
</evidence>